<gene>
    <name evidence="1" type="ORF">WPS_33380</name>
</gene>
<evidence type="ECO:0000313" key="2">
    <source>
        <dbReference type="Proteomes" id="UP001317532"/>
    </source>
</evidence>
<sequence>MDEVALREILQEAGRVTPTVERLAAVDVDVMRDNGLQSRPMMVEEIAAGLVREETHGRCRHGHGYRRAYPSERMPVNRACAGSSIRVGCSDVAGFFDRLDGALP</sequence>
<protein>
    <submittedName>
        <fullName evidence="1">Uncharacterized protein</fullName>
    </submittedName>
</protein>
<dbReference type="EMBL" id="AP025523">
    <property type="protein sequence ID" value="BDE08062.1"/>
    <property type="molecule type" value="Genomic_DNA"/>
</dbReference>
<name>A0AAN1Y0T1_UNVUL</name>
<proteinExistence type="predicted"/>
<dbReference type="AlphaFoldDB" id="A0AAN1Y0T1"/>
<dbReference type="KEGG" id="vab:WPS_33380"/>
<evidence type="ECO:0000313" key="1">
    <source>
        <dbReference type="EMBL" id="BDE08062.1"/>
    </source>
</evidence>
<dbReference type="Proteomes" id="UP001317532">
    <property type="component" value="Chromosome"/>
</dbReference>
<keyword evidence="2" id="KW-1185">Reference proteome</keyword>
<accession>A0AAN1Y0T1</accession>
<organism evidence="1 2">
    <name type="scientific">Vulcanimicrobium alpinum</name>
    <dbReference type="NCBI Taxonomy" id="3016050"/>
    <lineage>
        <taxon>Bacteria</taxon>
        <taxon>Bacillati</taxon>
        <taxon>Vulcanimicrobiota</taxon>
        <taxon>Vulcanimicrobiia</taxon>
        <taxon>Vulcanimicrobiales</taxon>
        <taxon>Vulcanimicrobiaceae</taxon>
        <taxon>Vulcanimicrobium</taxon>
    </lineage>
</organism>
<reference evidence="1 2" key="1">
    <citation type="journal article" date="2022" name="ISME Commun">
        <title>Vulcanimicrobium alpinus gen. nov. sp. nov., the first cultivated representative of the candidate phylum 'Eremiobacterota', is a metabolically versatile aerobic anoxygenic phototroph.</title>
        <authorList>
            <person name="Yabe S."/>
            <person name="Muto K."/>
            <person name="Abe K."/>
            <person name="Yokota A."/>
            <person name="Staudigel H."/>
            <person name="Tebo B.M."/>
        </authorList>
    </citation>
    <scope>NUCLEOTIDE SEQUENCE [LARGE SCALE GENOMIC DNA]</scope>
    <source>
        <strain evidence="1 2">WC8-2</strain>
    </source>
</reference>